<comment type="caution">
    <text evidence="2">The sequence shown here is derived from an EMBL/GenBank/DDBJ whole genome shotgun (WGS) entry which is preliminary data.</text>
</comment>
<proteinExistence type="predicted"/>
<feature type="compositionally biased region" description="Polar residues" evidence="1">
    <location>
        <begin position="488"/>
        <end position="500"/>
    </location>
</feature>
<feature type="compositionally biased region" description="Low complexity" evidence="1">
    <location>
        <begin position="431"/>
        <end position="447"/>
    </location>
</feature>
<accession>A0A0G2HD07</accession>
<feature type="compositionally biased region" description="Basic and acidic residues" evidence="1">
    <location>
        <begin position="222"/>
        <end position="231"/>
    </location>
</feature>
<dbReference type="AlphaFoldDB" id="A0A0G2HD07"/>
<dbReference type="OrthoDB" id="4115400at2759"/>
<feature type="compositionally biased region" description="Basic and acidic residues" evidence="1">
    <location>
        <begin position="461"/>
        <end position="472"/>
    </location>
</feature>
<dbReference type="EMBL" id="LCUC01000266">
    <property type="protein sequence ID" value="KKY33043.1"/>
    <property type="molecule type" value="Genomic_DNA"/>
</dbReference>
<name>A0A0G2HD07_9PEZI</name>
<feature type="compositionally biased region" description="Basic and acidic residues" evidence="1">
    <location>
        <begin position="300"/>
        <end position="320"/>
    </location>
</feature>
<organism evidence="2 3">
    <name type="scientific">Diaporthe ampelina</name>
    <dbReference type="NCBI Taxonomy" id="1214573"/>
    <lineage>
        <taxon>Eukaryota</taxon>
        <taxon>Fungi</taxon>
        <taxon>Dikarya</taxon>
        <taxon>Ascomycota</taxon>
        <taxon>Pezizomycotina</taxon>
        <taxon>Sordariomycetes</taxon>
        <taxon>Sordariomycetidae</taxon>
        <taxon>Diaporthales</taxon>
        <taxon>Diaporthaceae</taxon>
        <taxon>Diaporthe</taxon>
    </lineage>
</organism>
<feature type="compositionally biased region" description="Polar residues" evidence="1">
    <location>
        <begin position="407"/>
        <end position="424"/>
    </location>
</feature>
<feature type="region of interest" description="Disordered" evidence="1">
    <location>
        <begin position="719"/>
        <end position="747"/>
    </location>
</feature>
<gene>
    <name evidence="2" type="ORF">UCDDA912_g07013</name>
</gene>
<sequence length="747" mass="80943">MSDMPTPAAESLPASRNASPEPVIEPIRKVKVRKQYKFTRIRSPTDFVNVLDDHKNMSTEDLFNALEASAAALNAWQDEWKKRKLVTEDEDNSVRRRAHDAALMAREARDMAKTNGAISVEKRDFEVKGIRANLIDENKLKHPESNPEVYERNQDQVAAQAYGFEWDPRPSMIGRQDPIGQRDGLQNNRLRNRPKLSQRAAEAAVDDPVGIVTGKRTRKPRILSDESKEASRAPTPLEPVKPKQTRRRRKNAGAENLDSDYEAQVGVEDSAPAQKPEAPEGPPPDPPVKKRRGPKPGAKAAREAAARAAAEKEAAEKAEQEALANAEAVRDRELYGVEDEQPQTRKRRRAAAADSLASSFDGAQQQPPPAEAAFLQGGDASLPAPKRQRGRKSTAAAATQVEIPPNTFYSAGSSVPTNDDTVTPTEDFRPSTSSSTSSMHTVGSSYSFRHRPRKNYSELADPIKEMLADPRPKRGRRAKKEQEPEPTSVPSNFAPSQLDGSSYGPPGHGYMHQQAASVLAPPNNPFINVTGGGRATPAPSSAEGEDLSEKDYASMTKSEKMSASMKARWANGSMRQAVNKRKETLARKKQKQSDEKNPTKTSTPTPQPEMPPSQSRTPVTASAPNLPPPAAGGSAQPSPVEMGKSLPPQERRRDFGGILMSGDYNGPPALPGGIRAPSQAPPLQNDDRQMLGYMQDAPPPAHMALPGGIWEAHARSYANGGGREEMNGDRHGGGGGGAPAPGWGPQH</sequence>
<evidence type="ECO:0000313" key="2">
    <source>
        <dbReference type="EMBL" id="KKY33043.1"/>
    </source>
</evidence>
<evidence type="ECO:0000313" key="3">
    <source>
        <dbReference type="Proteomes" id="UP000034680"/>
    </source>
</evidence>
<feature type="region of interest" description="Disordered" evidence="1">
    <location>
        <begin position="1"/>
        <end position="24"/>
    </location>
</feature>
<feature type="compositionally biased region" description="Basic and acidic residues" evidence="1">
    <location>
        <begin position="722"/>
        <end position="732"/>
    </location>
</feature>
<feature type="compositionally biased region" description="Basic and acidic residues" evidence="1">
    <location>
        <begin position="580"/>
        <end position="598"/>
    </location>
</feature>
<keyword evidence="3" id="KW-1185">Reference proteome</keyword>
<feature type="region of interest" description="Disordered" evidence="1">
    <location>
        <begin position="167"/>
        <end position="706"/>
    </location>
</feature>
<feature type="compositionally biased region" description="Basic and acidic residues" evidence="1">
    <location>
        <begin position="547"/>
        <end position="560"/>
    </location>
</feature>
<dbReference type="STRING" id="1214573.A0A0G2HD07"/>
<evidence type="ECO:0000256" key="1">
    <source>
        <dbReference type="SAM" id="MobiDB-lite"/>
    </source>
</evidence>
<reference evidence="2 3" key="2">
    <citation type="submission" date="2015-05" db="EMBL/GenBank/DDBJ databases">
        <authorList>
            <person name="Morales-Cruz A."/>
            <person name="Amrine K.C."/>
            <person name="Cantu D."/>
        </authorList>
    </citation>
    <scope>NUCLEOTIDE SEQUENCE [LARGE SCALE GENOMIC DNA]</scope>
    <source>
        <strain evidence="2">DA912</strain>
    </source>
</reference>
<protein>
    <submittedName>
        <fullName evidence="2">Uncharacterized protein</fullName>
    </submittedName>
</protein>
<dbReference type="Proteomes" id="UP000034680">
    <property type="component" value="Unassembled WGS sequence"/>
</dbReference>
<feature type="compositionally biased region" description="Polar residues" evidence="1">
    <location>
        <begin position="612"/>
        <end position="623"/>
    </location>
</feature>
<reference evidence="2 3" key="1">
    <citation type="submission" date="2015-05" db="EMBL/GenBank/DDBJ databases">
        <title>Distinctive expansion of gene families associated with plant cell wall degradation and secondary metabolism in the genomes of grapevine trunk pathogens.</title>
        <authorList>
            <person name="Lawrence D.P."/>
            <person name="Travadon R."/>
            <person name="Rolshausen P.E."/>
            <person name="Baumgartner K."/>
        </authorList>
    </citation>
    <scope>NUCLEOTIDE SEQUENCE [LARGE SCALE GENOMIC DNA]</scope>
    <source>
        <strain evidence="2">DA912</strain>
    </source>
</reference>